<accession>A0A9P9BLU0</accession>
<feature type="signal peptide" evidence="1">
    <location>
        <begin position="1"/>
        <end position="29"/>
    </location>
</feature>
<dbReference type="AlphaFoldDB" id="A0A9P9BLU0"/>
<dbReference type="RefSeq" id="XP_046011231.1">
    <property type="nucleotide sequence ID" value="XM_046154155.1"/>
</dbReference>
<evidence type="ECO:0000313" key="2">
    <source>
        <dbReference type="EMBL" id="KAH7028943.1"/>
    </source>
</evidence>
<gene>
    <name evidence="2" type="ORF">B0I36DRAFT_324766</name>
</gene>
<name>A0A9P9BLU0_9PEZI</name>
<reference evidence="2" key="1">
    <citation type="journal article" date="2021" name="Nat. Commun.">
        <title>Genetic determinants of endophytism in the Arabidopsis root mycobiome.</title>
        <authorList>
            <person name="Mesny F."/>
            <person name="Miyauchi S."/>
            <person name="Thiergart T."/>
            <person name="Pickel B."/>
            <person name="Atanasova L."/>
            <person name="Karlsson M."/>
            <person name="Huettel B."/>
            <person name="Barry K.W."/>
            <person name="Haridas S."/>
            <person name="Chen C."/>
            <person name="Bauer D."/>
            <person name="Andreopoulos W."/>
            <person name="Pangilinan J."/>
            <person name="LaButti K."/>
            <person name="Riley R."/>
            <person name="Lipzen A."/>
            <person name="Clum A."/>
            <person name="Drula E."/>
            <person name="Henrissat B."/>
            <person name="Kohler A."/>
            <person name="Grigoriev I.V."/>
            <person name="Martin F.M."/>
            <person name="Hacquard S."/>
        </authorList>
    </citation>
    <scope>NUCLEOTIDE SEQUENCE</scope>
    <source>
        <strain evidence="2">MPI-CAGE-CH-0230</strain>
    </source>
</reference>
<evidence type="ECO:0000256" key="1">
    <source>
        <dbReference type="SAM" id="SignalP"/>
    </source>
</evidence>
<comment type="caution">
    <text evidence="2">The sequence shown here is derived from an EMBL/GenBank/DDBJ whole genome shotgun (WGS) entry which is preliminary data.</text>
</comment>
<dbReference type="EMBL" id="JAGTJQ010000006">
    <property type="protein sequence ID" value="KAH7028943.1"/>
    <property type="molecule type" value="Genomic_DNA"/>
</dbReference>
<evidence type="ECO:0000313" key="3">
    <source>
        <dbReference type="Proteomes" id="UP000756346"/>
    </source>
</evidence>
<evidence type="ECO:0008006" key="4">
    <source>
        <dbReference type="Google" id="ProtNLM"/>
    </source>
</evidence>
<dbReference type="GeneID" id="70183701"/>
<feature type="chain" id="PRO_5040273996" description="Secreted protein" evidence="1">
    <location>
        <begin position="30"/>
        <end position="75"/>
    </location>
</feature>
<protein>
    <recommendedName>
        <fullName evidence="4">Secreted protein</fullName>
    </recommendedName>
</protein>
<keyword evidence="3" id="KW-1185">Reference proteome</keyword>
<dbReference type="Proteomes" id="UP000756346">
    <property type="component" value="Unassembled WGS sequence"/>
</dbReference>
<sequence>MRHWRHEHLHGEPWLELLQLLLLSAQIFARCGLSAPRSVPVSSDIHCAHIAWKSKFYMGVRNKEHIPFRCIPGGR</sequence>
<keyword evidence="1" id="KW-0732">Signal</keyword>
<proteinExistence type="predicted"/>
<organism evidence="2 3">
    <name type="scientific">Microdochium trichocladiopsis</name>
    <dbReference type="NCBI Taxonomy" id="1682393"/>
    <lineage>
        <taxon>Eukaryota</taxon>
        <taxon>Fungi</taxon>
        <taxon>Dikarya</taxon>
        <taxon>Ascomycota</taxon>
        <taxon>Pezizomycotina</taxon>
        <taxon>Sordariomycetes</taxon>
        <taxon>Xylariomycetidae</taxon>
        <taxon>Xylariales</taxon>
        <taxon>Microdochiaceae</taxon>
        <taxon>Microdochium</taxon>
    </lineage>
</organism>